<evidence type="ECO:0000259" key="3">
    <source>
        <dbReference type="PROSITE" id="PS50923"/>
    </source>
</evidence>
<evidence type="ECO:0000313" key="4">
    <source>
        <dbReference type="Proteomes" id="UP000095282"/>
    </source>
</evidence>
<dbReference type="SMART" id="SM00032">
    <property type="entry name" value="CCP"/>
    <property type="match status" value="1"/>
</dbReference>
<feature type="domain" description="Sushi" evidence="3">
    <location>
        <begin position="1"/>
        <end position="31"/>
    </location>
</feature>
<keyword evidence="4" id="KW-1185">Reference proteome</keyword>
<dbReference type="PROSITE" id="PS50923">
    <property type="entry name" value="SUSHI"/>
    <property type="match status" value="2"/>
</dbReference>
<feature type="domain" description="Sushi" evidence="3">
    <location>
        <begin position="48"/>
        <end position="109"/>
    </location>
</feature>
<accession>A0A1I7UIZ6</accession>
<protein>
    <submittedName>
        <fullName evidence="5">Sushi domain-containing protein</fullName>
    </submittedName>
</protein>
<dbReference type="eggNOG" id="ENOG502RYWD">
    <property type="taxonomic scope" value="Eukaryota"/>
</dbReference>
<keyword evidence="2" id="KW-0768">Sushi</keyword>
<dbReference type="Pfam" id="PF00084">
    <property type="entry name" value="Sushi"/>
    <property type="match status" value="1"/>
</dbReference>
<dbReference type="STRING" id="1561998.A0A1I7UIZ6"/>
<keyword evidence="1 2" id="KW-1015">Disulfide bond</keyword>
<sequence>MSCPSGQTVVGTSITYCNNAAWSPALGSCSGSGSSVGQASTSFPSTTTTCSFLPIAPPYGRIVTSQTSPFPDGTDVTLQCDDGYQIQGQNATSRCANGVFTEMTATCTK</sequence>
<feature type="disulfide bond" evidence="2">
    <location>
        <begin position="80"/>
        <end position="107"/>
    </location>
</feature>
<dbReference type="SUPFAM" id="SSF57535">
    <property type="entry name" value="Complement control module/SCR domain"/>
    <property type="match status" value="1"/>
</dbReference>
<dbReference type="CDD" id="cd00033">
    <property type="entry name" value="CCP"/>
    <property type="match status" value="1"/>
</dbReference>
<evidence type="ECO:0000256" key="1">
    <source>
        <dbReference type="ARBA" id="ARBA00023157"/>
    </source>
</evidence>
<proteinExistence type="predicted"/>
<dbReference type="InterPro" id="IPR000436">
    <property type="entry name" value="Sushi_SCR_CCP_dom"/>
</dbReference>
<evidence type="ECO:0000256" key="2">
    <source>
        <dbReference type="PROSITE-ProRule" id="PRU00302"/>
    </source>
</evidence>
<dbReference type="WBParaSite" id="Csp11.Scaffold629.g9797.t1">
    <property type="protein sequence ID" value="Csp11.Scaffold629.g9797.t1"/>
    <property type="gene ID" value="Csp11.Scaffold629.g9797"/>
</dbReference>
<organism evidence="4 5">
    <name type="scientific">Caenorhabditis tropicalis</name>
    <dbReference type="NCBI Taxonomy" id="1561998"/>
    <lineage>
        <taxon>Eukaryota</taxon>
        <taxon>Metazoa</taxon>
        <taxon>Ecdysozoa</taxon>
        <taxon>Nematoda</taxon>
        <taxon>Chromadorea</taxon>
        <taxon>Rhabditida</taxon>
        <taxon>Rhabditina</taxon>
        <taxon>Rhabditomorpha</taxon>
        <taxon>Rhabditoidea</taxon>
        <taxon>Rhabditidae</taxon>
        <taxon>Peloderinae</taxon>
        <taxon>Caenorhabditis</taxon>
    </lineage>
</organism>
<dbReference type="Proteomes" id="UP000095282">
    <property type="component" value="Unplaced"/>
</dbReference>
<reference evidence="5" key="1">
    <citation type="submission" date="2016-11" db="UniProtKB">
        <authorList>
            <consortium name="WormBaseParasite"/>
        </authorList>
    </citation>
    <scope>IDENTIFICATION</scope>
</reference>
<dbReference type="Gene3D" id="2.10.70.10">
    <property type="entry name" value="Complement Module, domain 1"/>
    <property type="match status" value="1"/>
</dbReference>
<evidence type="ECO:0000313" key="5">
    <source>
        <dbReference type="WBParaSite" id="Csp11.Scaffold629.g9797.t1"/>
    </source>
</evidence>
<name>A0A1I7UIZ6_9PELO</name>
<comment type="caution">
    <text evidence="2">Lacks conserved residue(s) required for the propagation of feature annotation.</text>
</comment>
<dbReference type="AlphaFoldDB" id="A0A1I7UIZ6"/>
<dbReference type="InterPro" id="IPR035976">
    <property type="entry name" value="Sushi/SCR/CCP_sf"/>
</dbReference>